<dbReference type="Pfam" id="PF13167">
    <property type="entry name" value="GTP-bdg_N"/>
    <property type="match status" value="1"/>
</dbReference>
<dbReference type="Gene3D" id="3.40.50.300">
    <property type="entry name" value="P-loop containing nucleotide triphosphate hydrolases"/>
    <property type="match status" value="1"/>
</dbReference>
<dbReference type="PROSITE" id="PS51705">
    <property type="entry name" value="G_HFLX"/>
    <property type="match status" value="1"/>
</dbReference>
<name>A0A8B9CJF2_9AVES</name>
<reference evidence="8" key="2">
    <citation type="submission" date="2025-09" db="UniProtKB">
        <authorList>
            <consortium name="Ensembl"/>
        </authorList>
    </citation>
    <scope>IDENTIFICATION</scope>
</reference>
<dbReference type="InterPro" id="IPR016496">
    <property type="entry name" value="GTPase_HflX"/>
</dbReference>
<dbReference type="InterPro" id="IPR030394">
    <property type="entry name" value="G_HFLX_dom"/>
</dbReference>
<organism evidence="8 9">
    <name type="scientific">Anser brachyrhynchus</name>
    <name type="common">Pink-footed goose</name>
    <dbReference type="NCBI Taxonomy" id="132585"/>
    <lineage>
        <taxon>Eukaryota</taxon>
        <taxon>Metazoa</taxon>
        <taxon>Chordata</taxon>
        <taxon>Craniata</taxon>
        <taxon>Vertebrata</taxon>
        <taxon>Euteleostomi</taxon>
        <taxon>Archelosauria</taxon>
        <taxon>Archosauria</taxon>
        <taxon>Dinosauria</taxon>
        <taxon>Saurischia</taxon>
        <taxon>Theropoda</taxon>
        <taxon>Coelurosauria</taxon>
        <taxon>Aves</taxon>
        <taxon>Neognathae</taxon>
        <taxon>Galloanserae</taxon>
        <taxon>Anseriformes</taxon>
        <taxon>Anatidae</taxon>
        <taxon>Anserinae</taxon>
        <taxon>Anser</taxon>
    </lineage>
</organism>
<dbReference type="Ensembl" id="ENSABRT00000029478.1">
    <property type="protein sequence ID" value="ENSABRP00000020943.1"/>
    <property type="gene ID" value="ENSABRG00000017811.1"/>
</dbReference>
<dbReference type="CDD" id="cd01878">
    <property type="entry name" value="HflX"/>
    <property type="match status" value="1"/>
</dbReference>
<feature type="compositionally biased region" description="Basic residues" evidence="6">
    <location>
        <begin position="8"/>
        <end position="24"/>
    </location>
</feature>
<dbReference type="SUPFAM" id="SSF52540">
    <property type="entry name" value="P-loop containing nucleoside triphosphate hydrolases"/>
    <property type="match status" value="1"/>
</dbReference>
<feature type="compositionally biased region" description="Acidic residues" evidence="6">
    <location>
        <begin position="144"/>
        <end position="167"/>
    </location>
</feature>
<keyword evidence="2" id="KW-0547">Nucleotide-binding</keyword>
<dbReference type="PANTHER" id="PTHR10229:SF0">
    <property type="entry name" value="GTP-BINDING PROTEIN 6-RELATED"/>
    <property type="match status" value="1"/>
</dbReference>
<feature type="region of interest" description="Disordered" evidence="6">
    <location>
        <begin position="120"/>
        <end position="180"/>
    </location>
</feature>
<dbReference type="PANTHER" id="PTHR10229">
    <property type="entry name" value="GTP-BINDING PROTEIN HFLX"/>
    <property type="match status" value="1"/>
</dbReference>
<dbReference type="Pfam" id="PF19275">
    <property type="entry name" value="HflX_C"/>
    <property type="match status" value="1"/>
</dbReference>
<dbReference type="Pfam" id="PF16360">
    <property type="entry name" value="GTP-bdg_M"/>
    <property type="match status" value="1"/>
</dbReference>
<keyword evidence="3" id="KW-0460">Magnesium</keyword>
<evidence type="ECO:0000256" key="1">
    <source>
        <dbReference type="ARBA" id="ARBA00022723"/>
    </source>
</evidence>
<dbReference type="InterPro" id="IPR042108">
    <property type="entry name" value="GTPase_HflX_N_sf"/>
</dbReference>
<reference evidence="8" key="1">
    <citation type="submission" date="2025-08" db="UniProtKB">
        <authorList>
            <consortium name="Ensembl"/>
        </authorList>
    </citation>
    <scope>IDENTIFICATION</scope>
</reference>
<dbReference type="InterPro" id="IPR025121">
    <property type="entry name" value="GTPase_HflX_N"/>
</dbReference>
<dbReference type="Proteomes" id="UP000694426">
    <property type="component" value="Unplaced"/>
</dbReference>
<evidence type="ECO:0000259" key="7">
    <source>
        <dbReference type="PROSITE" id="PS51705"/>
    </source>
</evidence>
<proteinExistence type="predicted"/>
<feature type="compositionally biased region" description="Low complexity" evidence="6">
    <location>
        <begin position="25"/>
        <end position="47"/>
    </location>
</feature>
<dbReference type="GO" id="GO:0046872">
    <property type="term" value="F:metal ion binding"/>
    <property type="evidence" value="ECO:0007669"/>
    <property type="project" value="UniProtKB-KW"/>
</dbReference>
<evidence type="ECO:0000256" key="4">
    <source>
        <dbReference type="ARBA" id="ARBA00023134"/>
    </source>
</evidence>
<evidence type="ECO:0000256" key="6">
    <source>
        <dbReference type="SAM" id="MobiDB-lite"/>
    </source>
</evidence>
<feature type="region of interest" description="Disordered" evidence="6">
    <location>
        <begin position="1"/>
        <end position="51"/>
    </location>
</feature>
<keyword evidence="9" id="KW-1185">Reference proteome</keyword>
<dbReference type="GO" id="GO:0043022">
    <property type="term" value="F:ribosome binding"/>
    <property type="evidence" value="ECO:0007669"/>
    <property type="project" value="TreeGrafter"/>
</dbReference>
<dbReference type="FunFam" id="3.40.50.11060:FF:000002">
    <property type="entry name" value="GTP binding protein 6 (putative)"/>
    <property type="match status" value="1"/>
</dbReference>
<evidence type="ECO:0000313" key="9">
    <source>
        <dbReference type="Proteomes" id="UP000694426"/>
    </source>
</evidence>
<feature type="compositionally biased region" description="Low complexity" evidence="6">
    <location>
        <begin position="168"/>
        <end position="180"/>
    </location>
</feature>
<dbReference type="Pfam" id="PF01926">
    <property type="entry name" value="MMR_HSR1"/>
    <property type="match status" value="1"/>
</dbReference>
<dbReference type="FunFam" id="3.40.50.300:FF:000886">
    <property type="entry name" value="Putative GTP-binding protein 6"/>
    <property type="match status" value="1"/>
</dbReference>
<dbReference type="InterPro" id="IPR045498">
    <property type="entry name" value="HflX_C"/>
</dbReference>
<dbReference type="GO" id="GO:0005737">
    <property type="term" value="C:cytoplasm"/>
    <property type="evidence" value="ECO:0007669"/>
    <property type="project" value="TreeGrafter"/>
</dbReference>
<dbReference type="GeneTree" id="ENSGT00390000001397"/>
<evidence type="ECO:0000313" key="8">
    <source>
        <dbReference type="Ensembl" id="ENSABRP00000020943.1"/>
    </source>
</evidence>
<dbReference type="Gene3D" id="3.40.50.11060">
    <property type="entry name" value="GTPase HflX, N-terminal domain"/>
    <property type="match status" value="1"/>
</dbReference>
<evidence type="ECO:0000256" key="2">
    <source>
        <dbReference type="ARBA" id="ARBA00022741"/>
    </source>
</evidence>
<sequence length="609" mass="66995">MWGGGARARGRALQRSIARSRRRLPAPARRQSRRPPGLSAAGIAAARGRGEARALPRRLAAAVTAVKVPPRAEGGSAMGPGRLLRPMLRCCRAATAAAPPPPPPPRGAALRGPLSAALRHWAPQRPPGRGEPPRAGSGGRGAGGDDDDDDDDDDGEEDEEEEDEGVEELLGPSPLGPLPGAQRVAVVQPAVRWGPKKPQLTTAELQIAEAVALVNTLPNWTVLDKIIIPTKNPDKKFVFGKGNFDVLTEKIKKLPHVTAVFLNVERISSITKKELEDAWGVKVFDRYTVVLHIFRCNARTKEAKLQIALAEIPLLRSNLKNEVSQLDQQRGGSRYIMGSGETFMETQNRLLKEKELKIRHVLEKLRRKRSLLRTQRRKREFPVISVMGYTNCGKTTLIKALTGEAGLQPRDQLFATLDITAHAGYLPSHMAVIYVDTIGFLSDLPHNLVESFSATLEEVAYSDLIVHVRDITHPETVLQKASVLSVLKNLNLPSHLLESMVEVHNKVDLIERYEPTEENALAISALHGHGLEELKEEIEKKILKVTGKKILTITVNLQGPQLSWLYKEATVQEVEVMPEDGTAMVKVIISNSAFGKYRNLFPSSTFFIP</sequence>
<keyword evidence="4" id="KW-0342">GTP-binding</keyword>
<protein>
    <recommendedName>
        <fullName evidence="5">Putative GTP-binding protein 6</fullName>
    </recommendedName>
</protein>
<evidence type="ECO:0000256" key="3">
    <source>
        <dbReference type="ARBA" id="ARBA00022842"/>
    </source>
</evidence>
<accession>A0A8B9CJF2</accession>
<dbReference type="InterPro" id="IPR032305">
    <property type="entry name" value="GTP-bd_M"/>
</dbReference>
<dbReference type="InterPro" id="IPR027417">
    <property type="entry name" value="P-loop_NTPase"/>
</dbReference>
<dbReference type="GO" id="GO:0005525">
    <property type="term" value="F:GTP binding"/>
    <property type="evidence" value="ECO:0007669"/>
    <property type="project" value="UniProtKB-KW"/>
</dbReference>
<gene>
    <name evidence="8" type="primary">GTPBP6</name>
</gene>
<dbReference type="AlphaFoldDB" id="A0A8B9CJF2"/>
<keyword evidence="1" id="KW-0479">Metal-binding</keyword>
<feature type="domain" description="Hflx-type G" evidence="7">
    <location>
        <begin position="382"/>
        <end position="546"/>
    </location>
</feature>
<dbReference type="NCBIfam" id="TIGR03156">
    <property type="entry name" value="GTP_HflX"/>
    <property type="match status" value="1"/>
</dbReference>
<dbReference type="InterPro" id="IPR006073">
    <property type="entry name" value="GTP-bd"/>
</dbReference>
<evidence type="ECO:0000256" key="5">
    <source>
        <dbReference type="ARBA" id="ARBA00070394"/>
    </source>
</evidence>